<reference evidence="1 2" key="1">
    <citation type="journal article" date="2016" name="Mol. Biol. Evol.">
        <title>Comparative Genomics of Early-Diverging Mushroom-Forming Fungi Provides Insights into the Origins of Lignocellulose Decay Capabilities.</title>
        <authorList>
            <person name="Nagy L.G."/>
            <person name="Riley R."/>
            <person name="Tritt A."/>
            <person name="Adam C."/>
            <person name="Daum C."/>
            <person name="Floudas D."/>
            <person name="Sun H."/>
            <person name="Yadav J.S."/>
            <person name="Pangilinan J."/>
            <person name="Larsson K.H."/>
            <person name="Matsuura K."/>
            <person name="Barry K."/>
            <person name="Labutti K."/>
            <person name="Kuo R."/>
            <person name="Ohm R.A."/>
            <person name="Bhattacharya S.S."/>
            <person name="Shirouzu T."/>
            <person name="Yoshinaga Y."/>
            <person name="Martin F.M."/>
            <person name="Grigoriev I.V."/>
            <person name="Hibbett D.S."/>
        </authorList>
    </citation>
    <scope>NUCLEOTIDE SEQUENCE [LARGE SCALE GENOMIC DNA]</scope>
    <source>
        <strain evidence="1 2">HHB9708</strain>
    </source>
</reference>
<accession>A0A164WSW3</accession>
<proteinExistence type="predicted"/>
<evidence type="ECO:0008006" key="3">
    <source>
        <dbReference type="Google" id="ProtNLM"/>
    </source>
</evidence>
<evidence type="ECO:0000313" key="1">
    <source>
        <dbReference type="EMBL" id="KZS95327.1"/>
    </source>
</evidence>
<gene>
    <name evidence="1" type="ORF">SISNIDRAFT_452719</name>
</gene>
<dbReference type="AlphaFoldDB" id="A0A164WSW3"/>
<dbReference type="Proteomes" id="UP000076722">
    <property type="component" value="Unassembled WGS sequence"/>
</dbReference>
<keyword evidence="2" id="KW-1185">Reference proteome</keyword>
<organism evidence="1 2">
    <name type="scientific">Sistotremastrum niveocremeum HHB9708</name>
    <dbReference type="NCBI Taxonomy" id="1314777"/>
    <lineage>
        <taxon>Eukaryota</taxon>
        <taxon>Fungi</taxon>
        <taxon>Dikarya</taxon>
        <taxon>Basidiomycota</taxon>
        <taxon>Agaricomycotina</taxon>
        <taxon>Agaricomycetes</taxon>
        <taxon>Sistotremastrales</taxon>
        <taxon>Sistotremastraceae</taxon>
        <taxon>Sertulicium</taxon>
        <taxon>Sertulicium niveocremeum</taxon>
    </lineage>
</organism>
<name>A0A164WSW3_9AGAM</name>
<evidence type="ECO:0000313" key="2">
    <source>
        <dbReference type="Proteomes" id="UP000076722"/>
    </source>
</evidence>
<protein>
    <recommendedName>
        <fullName evidence="3">F-box domain-containing protein</fullName>
    </recommendedName>
</protein>
<sequence length="415" mass="48358">MSDHFSRLLPELKISVLDFLTASQSSLKTLQDTPYEEKLCEPWDCDCPLDIVRLSAVNWLWREAALPYIYRRVDLGRITSRGPEMSHHIITSYAHLCQSLRIVSDNPFVNSRAMSYFYNVRTLYIRLPQHHGHCELLTPGDYDVRAFDSMFSVHTLIVENQCKRDPPCSTLLAALLESAVAKQSSNVTILSNNASSNLEDRLFLDLNSLHSIRHLSLNHLEAFTDSPHNWPSNIRSMRLEWQSDRYPWVDWEVTLRGATERSYASLQRLHLQFRGPVFPSNIEYPPFLWPHLRTLSLDCKTNINALLHNFNHLPSLSHLILITYSAWDLNPLIDLLRSSFGSLFCLDLYFHPQRSHVEYVTRKTWESSSDFQLSKICHDRRIFLRRYTVNTPIEPTKLIKNSDHFAIVSFEGFRR</sequence>
<dbReference type="EMBL" id="KV419402">
    <property type="protein sequence ID" value="KZS95327.1"/>
    <property type="molecule type" value="Genomic_DNA"/>
</dbReference>